<dbReference type="InterPro" id="IPR036380">
    <property type="entry name" value="Isochorismatase-like_sf"/>
</dbReference>
<keyword evidence="1" id="KW-0378">Hydrolase</keyword>
<accession>A0ABV3CTR4</accession>
<dbReference type="Gene3D" id="3.40.50.850">
    <property type="entry name" value="Isochorismatase-like"/>
    <property type="match status" value="1"/>
</dbReference>
<protein>
    <submittedName>
        <fullName evidence="3">Isochorismatase family protein</fullName>
    </submittedName>
</protein>
<reference evidence="3 4" key="1">
    <citation type="submission" date="2024-06" db="EMBL/GenBank/DDBJ databases">
        <title>The Natural Products Discovery Center: Release of the First 8490 Sequenced Strains for Exploring Actinobacteria Biosynthetic Diversity.</title>
        <authorList>
            <person name="Kalkreuter E."/>
            <person name="Kautsar S.A."/>
            <person name="Yang D."/>
            <person name="Bader C.D."/>
            <person name="Teijaro C.N."/>
            <person name="Fluegel L."/>
            <person name="Davis C.M."/>
            <person name="Simpson J.R."/>
            <person name="Lauterbach L."/>
            <person name="Steele A.D."/>
            <person name="Gui C."/>
            <person name="Meng S."/>
            <person name="Li G."/>
            <person name="Viehrig K."/>
            <person name="Ye F."/>
            <person name="Su P."/>
            <person name="Kiefer A.F."/>
            <person name="Nichols A."/>
            <person name="Cepeda A.J."/>
            <person name="Yan W."/>
            <person name="Fan B."/>
            <person name="Jiang Y."/>
            <person name="Adhikari A."/>
            <person name="Zheng C.-J."/>
            <person name="Schuster L."/>
            <person name="Cowan T.M."/>
            <person name="Smanski M.J."/>
            <person name="Chevrette M.G."/>
            <person name="De Carvalho L.P.S."/>
            <person name="Shen B."/>
        </authorList>
    </citation>
    <scope>NUCLEOTIDE SEQUENCE [LARGE SCALE GENOMIC DNA]</scope>
    <source>
        <strain evidence="3 4">NPDC045705</strain>
    </source>
</reference>
<dbReference type="RefSeq" id="WP_359205906.1">
    <property type="nucleotide sequence ID" value="NZ_JBEZAM010000009.1"/>
</dbReference>
<dbReference type="InterPro" id="IPR050272">
    <property type="entry name" value="Isochorismatase-like_hydrls"/>
</dbReference>
<dbReference type="Pfam" id="PF00857">
    <property type="entry name" value="Isochorismatase"/>
    <property type="match status" value="1"/>
</dbReference>
<name>A0ABV3CTR4_STREX</name>
<dbReference type="EMBL" id="JBEZAM010000009">
    <property type="protein sequence ID" value="MEU7293610.1"/>
    <property type="molecule type" value="Genomic_DNA"/>
</dbReference>
<evidence type="ECO:0000259" key="2">
    <source>
        <dbReference type="Pfam" id="PF00857"/>
    </source>
</evidence>
<dbReference type="PANTHER" id="PTHR43540">
    <property type="entry name" value="PEROXYUREIDOACRYLATE/UREIDOACRYLATE AMIDOHYDROLASE-RELATED"/>
    <property type="match status" value="1"/>
</dbReference>
<proteinExistence type="predicted"/>
<dbReference type="PANTHER" id="PTHR43540:SF1">
    <property type="entry name" value="ISOCHORISMATASE HYDROLASE"/>
    <property type="match status" value="1"/>
</dbReference>
<gene>
    <name evidence="3" type="ORF">AB0A76_10450</name>
</gene>
<keyword evidence="4" id="KW-1185">Reference proteome</keyword>
<evidence type="ECO:0000313" key="3">
    <source>
        <dbReference type="EMBL" id="MEU7293610.1"/>
    </source>
</evidence>
<evidence type="ECO:0000313" key="4">
    <source>
        <dbReference type="Proteomes" id="UP001551210"/>
    </source>
</evidence>
<evidence type="ECO:0000256" key="1">
    <source>
        <dbReference type="ARBA" id="ARBA00022801"/>
    </source>
</evidence>
<feature type="domain" description="Isochorismatase-like" evidence="2">
    <location>
        <begin position="24"/>
        <end position="161"/>
    </location>
</feature>
<comment type="caution">
    <text evidence="3">The sequence shown here is derived from an EMBL/GenBank/DDBJ whole genome shotgun (WGS) entry which is preliminary data.</text>
</comment>
<dbReference type="InterPro" id="IPR000868">
    <property type="entry name" value="Isochorismatase-like_dom"/>
</dbReference>
<organism evidence="3 4">
    <name type="scientific">Streptomyces exfoliatus</name>
    <name type="common">Streptomyces hydrogenans</name>
    <dbReference type="NCBI Taxonomy" id="1905"/>
    <lineage>
        <taxon>Bacteria</taxon>
        <taxon>Bacillati</taxon>
        <taxon>Actinomycetota</taxon>
        <taxon>Actinomycetes</taxon>
        <taxon>Kitasatosporales</taxon>
        <taxon>Streptomycetaceae</taxon>
        <taxon>Streptomyces</taxon>
    </lineage>
</organism>
<dbReference type="SUPFAM" id="SSF52499">
    <property type="entry name" value="Isochorismatase-like hydrolases"/>
    <property type="match status" value="1"/>
</dbReference>
<sequence>MDHYAGPAPQTRPASVVPARPVDALIVVDVQSAFVTGDGAVPAAARLVDRTTDLIARARRDGALVVHLQNDGPPGAEDEPHTPGWRLHHPVEAGPMEVVVRKPHDDGFQETPLGGLLADAGVRALAVCGVMSEMCVQATARTALARGYRVVVPHDAHATQDVPAAPGISEAIPAATVSRVAAYALGSDAEVTVAAADVTFTAPVPTAA</sequence>
<dbReference type="Proteomes" id="UP001551210">
    <property type="component" value="Unassembled WGS sequence"/>
</dbReference>